<dbReference type="FunFam" id="1.20.930.20:FF:000002">
    <property type="entry name" value="RING-type E3 ubiquitin transferase"/>
    <property type="match status" value="1"/>
</dbReference>
<dbReference type="EnsemblPlants" id="OBART08G18320.1">
    <property type="protein sequence ID" value="OBART08G18320.1"/>
    <property type="gene ID" value="OBART08G18320"/>
</dbReference>
<dbReference type="Pfam" id="PF04564">
    <property type="entry name" value="U-box"/>
    <property type="match status" value="1"/>
</dbReference>
<evidence type="ECO:0000259" key="9">
    <source>
        <dbReference type="PROSITE" id="PS51698"/>
    </source>
</evidence>
<evidence type="ECO:0000256" key="3">
    <source>
        <dbReference type="ARBA" id="ARBA00012483"/>
    </source>
</evidence>
<dbReference type="Gene3D" id="1.20.930.20">
    <property type="entry name" value="Adaptor protein Cbl, N-terminal domain"/>
    <property type="match status" value="1"/>
</dbReference>
<evidence type="ECO:0000256" key="8">
    <source>
        <dbReference type="SAM" id="MobiDB-lite"/>
    </source>
</evidence>
<feature type="repeat" description="ARM" evidence="7">
    <location>
        <begin position="487"/>
        <end position="529"/>
    </location>
</feature>
<evidence type="ECO:0000256" key="1">
    <source>
        <dbReference type="ARBA" id="ARBA00000900"/>
    </source>
</evidence>
<dbReference type="InterPro" id="IPR057623">
    <property type="entry name" value="PUB12-19-like_N"/>
</dbReference>
<dbReference type="Proteomes" id="UP000026960">
    <property type="component" value="Chromosome 8"/>
</dbReference>
<dbReference type="Gene3D" id="1.25.10.10">
    <property type="entry name" value="Leucine-rich Repeat Variant"/>
    <property type="match status" value="1"/>
</dbReference>
<dbReference type="GO" id="GO:0016567">
    <property type="term" value="P:protein ubiquitination"/>
    <property type="evidence" value="ECO:0007669"/>
    <property type="project" value="UniProtKB-UniPathway"/>
</dbReference>
<dbReference type="SMART" id="SM00504">
    <property type="entry name" value="Ubox"/>
    <property type="match status" value="1"/>
</dbReference>
<keyword evidence="11" id="KW-1185">Reference proteome</keyword>
<evidence type="ECO:0000313" key="10">
    <source>
        <dbReference type="EnsemblPlants" id="OBART08G18320.1"/>
    </source>
</evidence>
<dbReference type="SUPFAM" id="SSF48371">
    <property type="entry name" value="ARM repeat"/>
    <property type="match status" value="1"/>
</dbReference>
<feature type="domain" description="U-box" evidence="9">
    <location>
        <begin position="268"/>
        <end position="342"/>
    </location>
</feature>
<dbReference type="Pfam" id="PF25598">
    <property type="entry name" value="ARM_PUB"/>
    <property type="match status" value="1"/>
</dbReference>
<evidence type="ECO:0000256" key="5">
    <source>
        <dbReference type="ARBA" id="ARBA00022737"/>
    </source>
</evidence>
<name>A0A0D3H1F7_9ORYZ</name>
<dbReference type="HOGENOM" id="CLU_006348_5_1_1"/>
<dbReference type="Gene3D" id="3.30.40.10">
    <property type="entry name" value="Zinc/RING finger domain, C3HC4 (zinc finger)"/>
    <property type="match status" value="1"/>
</dbReference>
<dbReference type="EC" id="2.3.2.27" evidence="3"/>
<dbReference type="Gramene" id="OBART08G18320.1">
    <property type="protein sequence ID" value="OBART08G18320.1"/>
    <property type="gene ID" value="OBART08G18320"/>
</dbReference>
<evidence type="ECO:0000256" key="2">
    <source>
        <dbReference type="ARBA" id="ARBA00004906"/>
    </source>
</evidence>
<organism evidence="10">
    <name type="scientific">Oryza barthii</name>
    <dbReference type="NCBI Taxonomy" id="65489"/>
    <lineage>
        <taxon>Eukaryota</taxon>
        <taxon>Viridiplantae</taxon>
        <taxon>Streptophyta</taxon>
        <taxon>Embryophyta</taxon>
        <taxon>Tracheophyta</taxon>
        <taxon>Spermatophyta</taxon>
        <taxon>Magnoliopsida</taxon>
        <taxon>Liliopsida</taxon>
        <taxon>Poales</taxon>
        <taxon>Poaceae</taxon>
        <taxon>BOP clade</taxon>
        <taxon>Oryzoideae</taxon>
        <taxon>Oryzeae</taxon>
        <taxon>Oryzinae</taxon>
        <taxon>Oryza</taxon>
    </lineage>
</organism>
<dbReference type="PROSITE" id="PS50176">
    <property type="entry name" value="ARM_REPEAT"/>
    <property type="match status" value="3"/>
</dbReference>
<evidence type="ECO:0000256" key="6">
    <source>
        <dbReference type="ARBA" id="ARBA00022786"/>
    </source>
</evidence>
<keyword evidence="6" id="KW-0833">Ubl conjugation pathway</keyword>
<dbReference type="SMART" id="SM00185">
    <property type="entry name" value="ARM"/>
    <property type="match status" value="4"/>
</dbReference>
<dbReference type="GO" id="GO:0061630">
    <property type="term" value="F:ubiquitin protein ligase activity"/>
    <property type="evidence" value="ECO:0007669"/>
    <property type="project" value="UniProtKB-EC"/>
</dbReference>
<dbReference type="PANTHER" id="PTHR23315:SF359">
    <property type="entry name" value="RING-TYPE E3 UBIQUITIN TRANSFERASE"/>
    <property type="match status" value="1"/>
</dbReference>
<proteinExistence type="predicted"/>
<sequence>MPPPTMMLPPSPGDSDPSGSRDMDDEDLVEDLLVTVNSARAFVEFRRTQRKECANLLRWLELVLPLLEELRDSAPPLTEDAYHRLALLGRAFSAARRLLRSCHDGSKIYLALESEALQGRFRAVYEKMNSALDGMPYSELAISDEVKEQVELMNAQLTRCKKRADTQDIELSMDLMVILDNKEGERNADRAILERLAKKLELQTLADLRAETMAIKKLISERNGQSGDSTKQIIELLNKFKEVAGVDEKNVLGEVSVTKSLDKCPSLMIPNDFLCPITLAIMRDPVIVATGQTYERRSIQKWLDSGERTCPKTRQRLSHMSLAPNYALKNLILEWCDKNKVELQKREPEPVAEQDDEHQRGAEDIPSLVEGMSSIHLDVQRKAVKRIRMLSKECPENRTLIADSGGIPALIGLLACPDKKVQENTVTSLLNLSIDESNKRHITKGGALPLIIEILRNGSAEAQENSAATLFSLSMIDENKLTIGRLGGIAPLVELLQNGSIRGKKDAATAIFNLVLNQQNKVRVTQAGIVPALLKIIDDKALNMVDEALSIFLLLSSNAACCGEIGTTPFIEKLVRLIKDGTPKNKECALSVLLELGSKNKPLLVHALRFGLHEDLSKIAKNGTSRAQRKATSLIQLARKCY</sequence>
<reference evidence="10" key="1">
    <citation type="journal article" date="2009" name="Rice">
        <title>De Novo Next Generation Sequencing of Plant Genomes.</title>
        <authorList>
            <person name="Rounsley S."/>
            <person name="Marri P.R."/>
            <person name="Yu Y."/>
            <person name="He R."/>
            <person name="Sisneros N."/>
            <person name="Goicoechea J.L."/>
            <person name="Lee S.J."/>
            <person name="Angelova A."/>
            <person name="Kudrna D."/>
            <person name="Luo M."/>
            <person name="Affourtit J."/>
            <person name="Desany B."/>
            <person name="Knight J."/>
            <person name="Niazi F."/>
            <person name="Egholm M."/>
            <person name="Wing R.A."/>
        </authorList>
    </citation>
    <scope>NUCLEOTIDE SEQUENCE [LARGE SCALE GENOMIC DNA]</scope>
    <source>
        <strain evidence="10">cv. IRGC 105608</strain>
    </source>
</reference>
<dbReference type="PaxDb" id="65489-OBART08G18320.1"/>
<dbReference type="CDD" id="cd16664">
    <property type="entry name" value="RING-Ubox_PUB"/>
    <property type="match status" value="1"/>
</dbReference>
<accession>A0A0D3H1F7</accession>
<comment type="catalytic activity">
    <reaction evidence="1">
        <text>S-ubiquitinyl-[E2 ubiquitin-conjugating enzyme]-L-cysteine + [acceptor protein]-L-lysine = [E2 ubiquitin-conjugating enzyme]-L-cysteine + N(6)-ubiquitinyl-[acceptor protein]-L-lysine.</text>
        <dbReference type="EC" id="2.3.2.27"/>
    </reaction>
</comment>
<dbReference type="PROSITE" id="PS51698">
    <property type="entry name" value="U_BOX"/>
    <property type="match status" value="1"/>
</dbReference>
<feature type="compositionally biased region" description="Pro residues" evidence="8">
    <location>
        <begin position="1"/>
        <end position="12"/>
    </location>
</feature>
<dbReference type="InterPro" id="IPR013083">
    <property type="entry name" value="Znf_RING/FYVE/PHD"/>
</dbReference>
<comment type="pathway">
    <text evidence="2">Protein modification; protein ubiquitination.</text>
</comment>
<dbReference type="InterPro" id="IPR003613">
    <property type="entry name" value="Ubox_domain"/>
</dbReference>
<keyword evidence="5" id="KW-0677">Repeat</keyword>
<dbReference type="InterPro" id="IPR011989">
    <property type="entry name" value="ARM-like"/>
</dbReference>
<dbReference type="FunFam" id="1.25.10.10:FF:000082">
    <property type="entry name" value="RING-type E3 ubiquitin transferase"/>
    <property type="match status" value="1"/>
</dbReference>
<evidence type="ECO:0000256" key="7">
    <source>
        <dbReference type="PROSITE-ProRule" id="PRU00259"/>
    </source>
</evidence>
<dbReference type="UniPathway" id="UPA00143"/>
<dbReference type="InterPro" id="IPR000225">
    <property type="entry name" value="Armadillo"/>
</dbReference>
<evidence type="ECO:0000256" key="4">
    <source>
        <dbReference type="ARBA" id="ARBA00022679"/>
    </source>
</evidence>
<feature type="repeat" description="ARM" evidence="7">
    <location>
        <begin position="446"/>
        <end position="488"/>
    </location>
</feature>
<dbReference type="SUPFAM" id="SSF57850">
    <property type="entry name" value="RING/U-box"/>
    <property type="match status" value="1"/>
</dbReference>
<dbReference type="eggNOG" id="KOG0167">
    <property type="taxonomic scope" value="Eukaryota"/>
</dbReference>
<dbReference type="InterPro" id="IPR045210">
    <property type="entry name" value="RING-Ubox_PUB"/>
</dbReference>
<dbReference type="InterPro" id="IPR058678">
    <property type="entry name" value="ARM_PUB"/>
</dbReference>
<keyword evidence="4" id="KW-0808">Transferase</keyword>
<dbReference type="AlphaFoldDB" id="A0A0D3H1F7"/>
<protein>
    <recommendedName>
        <fullName evidence="3">RING-type E3 ubiquitin transferase</fullName>
        <ecNumber evidence="3">2.3.2.27</ecNumber>
    </recommendedName>
</protein>
<feature type="repeat" description="ARM" evidence="7">
    <location>
        <begin position="405"/>
        <end position="447"/>
    </location>
</feature>
<dbReference type="GO" id="GO:0007166">
    <property type="term" value="P:cell surface receptor signaling pathway"/>
    <property type="evidence" value="ECO:0007669"/>
    <property type="project" value="InterPro"/>
</dbReference>
<dbReference type="FunFam" id="3.30.40.10:FF:000335">
    <property type="entry name" value="RING-type E3 ubiquitin transferase"/>
    <property type="match status" value="1"/>
</dbReference>
<feature type="region of interest" description="Disordered" evidence="8">
    <location>
        <begin position="1"/>
        <end position="24"/>
    </location>
</feature>
<dbReference type="PANTHER" id="PTHR23315">
    <property type="entry name" value="U BOX DOMAIN-CONTAINING"/>
    <property type="match status" value="1"/>
</dbReference>
<dbReference type="Pfam" id="PF25368">
    <property type="entry name" value="PUB10_N"/>
    <property type="match status" value="1"/>
</dbReference>
<dbReference type="InterPro" id="IPR036537">
    <property type="entry name" value="Adaptor_Cbl_N_dom_sf"/>
</dbReference>
<evidence type="ECO:0000313" key="11">
    <source>
        <dbReference type="Proteomes" id="UP000026960"/>
    </source>
</evidence>
<dbReference type="InterPro" id="IPR016024">
    <property type="entry name" value="ARM-type_fold"/>
</dbReference>
<dbReference type="STRING" id="65489.A0A0D3H1F7"/>
<reference evidence="10" key="2">
    <citation type="submission" date="2015-03" db="UniProtKB">
        <authorList>
            <consortium name="EnsemblPlants"/>
        </authorList>
    </citation>
    <scope>IDENTIFICATION</scope>
</reference>